<dbReference type="Proteomes" id="UP000231246">
    <property type="component" value="Unassembled WGS sequence"/>
</dbReference>
<keyword evidence="2" id="KW-0808">Transferase</keyword>
<dbReference type="SUPFAM" id="SSF81301">
    <property type="entry name" value="Nucleotidyltransferase"/>
    <property type="match status" value="1"/>
</dbReference>
<sequence length="142" mass="16762">MISDKKMTQIKEYFSDEPVEMVYLFGSQATNKSYFQSDYDFGVFFKKNTGKKERFAKRLEYIGELGKILEHDEIDVIDLNLAPIQLQYSAILPRKDVVSNNDSQRINFEHRVMSEYFDRLPYIRRHSEISIATIAEKGLQYE</sequence>
<organism evidence="2 3">
    <name type="scientific">Candidatus Roizmanbacteria bacterium CG22_combo_CG10-13_8_21_14_all_38_20</name>
    <dbReference type="NCBI Taxonomy" id="1974862"/>
    <lineage>
        <taxon>Bacteria</taxon>
        <taxon>Candidatus Roizmaniibacteriota</taxon>
    </lineage>
</organism>
<accession>A0A2H0BWH8</accession>
<dbReference type="Pfam" id="PF18765">
    <property type="entry name" value="Polbeta"/>
    <property type="match status" value="1"/>
</dbReference>
<dbReference type="CDD" id="cd05403">
    <property type="entry name" value="NT_KNTase_like"/>
    <property type="match status" value="1"/>
</dbReference>
<dbReference type="InterPro" id="IPR041633">
    <property type="entry name" value="Polbeta"/>
</dbReference>
<protein>
    <submittedName>
        <fullName evidence="2">Nucleotidyltransferase</fullName>
    </submittedName>
</protein>
<dbReference type="GO" id="GO:0016740">
    <property type="term" value="F:transferase activity"/>
    <property type="evidence" value="ECO:0007669"/>
    <property type="project" value="UniProtKB-KW"/>
</dbReference>
<evidence type="ECO:0000313" key="2">
    <source>
        <dbReference type="EMBL" id="PIP61954.1"/>
    </source>
</evidence>
<name>A0A2H0BWH8_9BACT</name>
<reference evidence="2 3" key="1">
    <citation type="submission" date="2017-09" db="EMBL/GenBank/DDBJ databases">
        <title>Depth-based differentiation of microbial function through sediment-hosted aquifers and enrichment of novel symbionts in the deep terrestrial subsurface.</title>
        <authorList>
            <person name="Probst A.J."/>
            <person name="Ladd B."/>
            <person name="Jarett J.K."/>
            <person name="Geller-Mcgrath D.E."/>
            <person name="Sieber C.M."/>
            <person name="Emerson J.B."/>
            <person name="Anantharaman K."/>
            <person name="Thomas B.C."/>
            <person name="Malmstrom R."/>
            <person name="Stieglmeier M."/>
            <person name="Klingl A."/>
            <person name="Woyke T."/>
            <person name="Ryan C.M."/>
            <person name="Banfield J.F."/>
        </authorList>
    </citation>
    <scope>NUCLEOTIDE SEQUENCE [LARGE SCALE GENOMIC DNA]</scope>
    <source>
        <strain evidence="2">CG22_combo_CG10-13_8_21_14_all_38_20</strain>
    </source>
</reference>
<evidence type="ECO:0000259" key="1">
    <source>
        <dbReference type="Pfam" id="PF18765"/>
    </source>
</evidence>
<dbReference type="PANTHER" id="PTHR43852">
    <property type="entry name" value="NUCLEOTIDYLTRANSFERASE"/>
    <property type="match status" value="1"/>
</dbReference>
<dbReference type="InterPro" id="IPR052930">
    <property type="entry name" value="TA_antitoxin_MntA"/>
</dbReference>
<dbReference type="InterPro" id="IPR043519">
    <property type="entry name" value="NT_sf"/>
</dbReference>
<dbReference type="EMBL" id="PCTA01000009">
    <property type="protein sequence ID" value="PIP61954.1"/>
    <property type="molecule type" value="Genomic_DNA"/>
</dbReference>
<gene>
    <name evidence="2" type="ORF">COW99_00975</name>
</gene>
<dbReference type="Gene3D" id="3.30.460.10">
    <property type="entry name" value="Beta Polymerase, domain 2"/>
    <property type="match status" value="1"/>
</dbReference>
<comment type="caution">
    <text evidence="2">The sequence shown here is derived from an EMBL/GenBank/DDBJ whole genome shotgun (WGS) entry which is preliminary data.</text>
</comment>
<proteinExistence type="predicted"/>
<dbReference type="AlphaFoldDB" id="A0A2H0BWH8"/>
<dbReference type="NCBIfam" id="NF047752">
    <property type="entry name" value="MntA_antitoxin"/>
    <property type="match status" value="1"/>
</dbReference>
<dbReference type="PANTHER" id="PTHR43852:SF3">
    <property type="entry name" value="NUCLEOTIDYLTRANSFERASE"/>
    <property type="match status" value="1"/>
</dbReference>
<feature type="domain" description="Polymerase beta nucleotidyltransferase" evidence="1">
    <location>
        <begin position="9"/>
        <end position="101"/>
    </location>
</feature>
<evidence type="ECO:0000313" key="3">
    <source>
        <dbReference type="Proteomes" id="UP000231246"/>
    </source>
</evidence>